<dbReference type="EMBL" id="HBUF01486683">
    <property type="protein sequence ID" value="CAG6745189.1"/>
    <property type="molecule type" value="Transcribed_RNA"/>
</dbReference>
<name>A0A8D8ZCN0_9HEMI</name>
<dbReference type="InterPro" id="IPR036514">
    <property type="entry name" value="SGNH_hydro_sf"/>
</dbReference>
<accession>A0A8D8ZCN0</accession>
<dbReference type="AlphaFoldDB" id="A0A8D8ZCN0"/>
<dbReference type="Gene3D" id="3.40.50.1110">
    <property type="entry name" value="SGNH hydrolase"/>
    <property type="match status" value="1"/>
</dbReference>
<proteinExistence type="predicted"/>
<organism evidence="1">
    <name type="scientific">Cacopsylla melanoneura</name>
    <dbReference type="NCBI Taxonomy" id="428564"/>
    <lineage>
        <taxon>Eukaryota</taxon>
        <taxon>Metazoa</taxon>
        <taxon>Ecdysozoa</taxon>
        <taxon>Arthropoda</taxon>
        <taxon>Hexapoda</taxon>
        <taxon>Insecta</taxon>
        <taxon>Pterygota</taxon>
        <taxon>Neoptera</taxon>
        <taxon>Paraneoptera</taxon>
        <taxon>Hemiptera</taxon>
        <taxon>Sternorrhyncha</taxon>
        <taxon>Psylloidea</taxon>
        <taxon>Psyllidae</taxon>
        <taxon>Psyllinae</taxon>
        <taxon>Cacopsylla</taxon>
    </lineage>
</organism>
<protein>
    <submittedName>
        <fullName evidence="1">Uncharacterized protein</fullName>
    </submittedName>
</protein>
<evidence type="ECO:0000313" key="1">
    <source>
        <dbReference type="EMBL" id="CAG6745189.1"/>
    </source>
</evidence>
<dbReference type="SUPFAM" id="SSF52266">
    <property type="entry name" value="SGNH hydrolase"/>
    <property type="match status" value="1"/>
</dbReference>
<reference evidence="1" key="1">
    <citation type="submission" date="2021-05" db="EMBL/GenBank/DDBJ databases">
        <authorList>
            <person name="Alioto T."/>
            <person name="Alioto T."/>
            <person name="Gomez Garrido J."/>
        </authorList>
    </citation>
    <scope>NUCLEOTIDE SEQUENCE</scope>
</reference>
<sequence>MASSSSSSKQLFFMGDSQLVRMLNCELFHSHEVHNWAKAGSTTREVLDWVKHQVRTSGIRIRRDAVGIIWVGTNDVLNNIETDFNANFKKLVIYSKRIFCKLVLVQLPPIWARLHHVGTIHDMNTYIESFKGSEKIRILDLFQFCFKDGNIVEENFETTMGAGVKIRQDRIHLNPGALVRIGAMLESFLY</sequence>